<dbReference type="AlphaFoldDB" id="A0AA52H927"/>
<dbReference type="Pfam" id="PF06627">
    <property type="entry name" value="DUF1153"/>
    <property type="match status" value="1"/>
</dbReference>
<dbReference type="RefSeq" id="WP_310798574.1">
    <property type="nucleotide sequence ID" value="NZ_CP123872.1"/>
</dbReference>
<dbReference type="Gene3D" id="1.10.10.10">
    <property type="entry name" value="Winged helix-like DNA-binding domain superfamily/Winged helix DNA-binding domain"/>
    <property type="match status" value="1"/>
</dbReference>
<dbReference type="InterPro" id="IPR010921">
    <property type="entry name" value="Trp_repressor/repl_initiator"/>
</dbReference>
<dbReference type="GO" id="GO:0043565">
    <property type="term" value="F:sequence-specific DNA binding"/>
    <property type="evidence" value="ECO:0007669"/>
    <property type="project" value="InterPro"/>
</dbReference>
<dbReference type="InterPro" id="IPR036388">
    <property type="entry name" value="WH-like_DNA-bd_sf"/>
</dbReference>
<keyword evidence="2" id="KW-1185">Reference proteome</keyword>
<reference evidence="1" key="1">
    <citation type="submission" date="2023-04" db="EMBL/GenBank/DDBJ databases">
        <title>Complete genome sequence of Temperatibacter marinus.</title>
        <authorList>
            <person name="Rong J.-C."/>
            <person name="Yi M.-L."/>
            <person name="Zhao Q."/>
        </authorList>
    </citation>
    <scope>NUCLEOTIDE SEQUENCE</scope>
    <source>
        <strain evidence="1">NBRC 110045</strain>
    </source>
</reference>
<accession>A0AA52H927</accession>
<evidence type="ECO:0000313" key="2">
    <source>
        <dbReference type="Proteomes" id="UP001268683"/>
    </source>
</evidence>
<dbReference type="Proteomes" id="UP001268683">
    <property type="component" value="Chromosome"/>
</dbReference>
<dbReference type="SUPFAM" id="SSF48295">
    <property type="entry name" value="TrpR-like"/>
    <property type="match status" value="1"/>
</dbReference>
<dbReference type="KEGG" id="tmk:QGN29_14390"/>
<protein>
    <submittedName>
        <fullName evidence="1">DUF1153 domain-containing protein</fullName>
    </submittedName>
</protein>
<gene>
    <name evidence="1" type="ORF">QGN29_14390</name>
</gene>
<name>A0AA52H927_9PROT</name>
<dbReference type="EMBL" id="CP123872">
    <property type="protein sequence ID" value="WND02736.1"/>
    <property type="molecule type" value="Genomic_DNA"/>
</dbReference>
<proteinExistence type="predicted"/>
<sequence>MNMQRIRKSYKKEMTLEDLPAANTSRWIARRKAAVIQGVQFGLLSKTDACDLYEISEEEFDSWENAIKTNGINALKITKLQKYR</sequence>
<evidence type="ECO:0000313" key="1">
    <source>
        <dbReference type="EMBL" id="WND02736.1"/>
    </source>
</evidence>
<organism evidence="1 2">
    <name type="scientific">Temperatibacter marinus</name>
    <dbReference type="NCBI Taxonomy" id="1456591"/>
    <lineage>
        <taxon>Bacteria</taxon>
        <taxon>Pseudomonadati</taxon>
        <taxon>Pseudomonadota</taxon>
        <taxon>Alphaproteobacteria</taxon>
        <taxon>Kordiimonadales</taxon>
        <taxon>Temperatibacteraceae</taxon>
        <taxon>Temperatibacter</taxon>
    </lineage>
</organism>
<dbReference type="InterPro" id="IPR009534">
    <property type="entry name" value="DUF1153"/>
</dbReference>